<dbReference type="SUPFAM" id="SSF53850">
    <property type="entry name" value="Periplasmic binding protein-like II"/>
    <property type="match status" value="1"/>
</dbReference>
<evidence type="ECO:0000256" key="2">
    <source>
        <dbReference type="ARBA" id="ARBA00008520"/>
    </source>
</evidence>
<name>A0A7C3KPU2_DICTH</name>
<dbReference type="GO" id="GO:0042597">
    <property type="term" value="C:periplasmic space"/>
    <property type="evidence" value="ECO:0007669"/>
    <property type="project" value="UniProtKB-SubCell"/>
</dbReference>
<comment type="subcellular location">
    <subcellularLocation>
        <location evidence="1">Periplasm</location>
    </subcellularLocation>
</comment>
<organism evidence="3">
    <name type="scientific">Dictyoglomus thermophilum</name>
    <dbReference type="NCBI Taxonomy" id="14"/>
    <lineage>
        <taxon>Bacteria</taxon>
        <taxon>Pseudomonadati</taxon>
        <taxon>Dictyoglomota</taxon>
        <taxon>Dictyoglomia</taxon>
        <taxon>Dictyoglomales</taxon>
        <taxon>Dictyoglomaceae</taxon>
        <taxon>Dictyoglomus</taxon>
    </lineage>
</organism>
<sequence length="418" mass="47218">MRIKKLSLIMLVSLLILIVISLGQAKKITLTFMTPLGGADGAYMDKIIANFNKEHPDIEVVHLVLVNSLEYKTKLSTGIATKQAPQVLFIRKPDMPLFIEQDQFKTFTEKELKQYGIDIKDVYPELLKGIVNGDKIYGIPLDCWIFYMAYNRGNFAKAGLDPDKPPRTRAEFEKAMEALKKVTPKGVTPYYENPTWSWLWVHLMWQFGGDLLTPDFKKPAFQEAGAKALRLLMSFQDKGYLPKSSVDPGPAFESGQSSVLITGVWTSTAWKGVLKENFGAAQAPLFGTHRAVFGGSHVLALPKVMVEDPQVLKAAMTWVKYLWDHAIEWYAAGQTPARKSIATSKELKDKLPYIYTIAQQLPYVKTFQMFPYISEIVDTIATYLEDVLITRKLTPEKAMEMAAEEVMPIIEDYWAGKK</sequence>
<reference evidence="3" key="1">
    <citation type="journal article" date="2020" name="mSystems">
        <title>Genome- and Community-Level Interaction Insights into Carbon Utilization and Element Cycling Functions of Hydrothermarchaeota in Hydrothermal Sediment.</title>
        <authorList>
            <person name="Zhou Z."/>
            <person name="Liu Y."/>
            <person name="Xu W."/>
            <person name="Pan J."/>
            <person name="Luo Z.H."/>
            <person name="Li M."/>
        </authorList>
    </citation>
    <scope>NUCLEOTIDE SEQUENCE [LARGE SCALE GENOMIC DNA]</scope>
    <source>
        <strain evidence="3">SpSt-70</strain>
    </source>
</reference>
<gene>
    <name evidence="3" type="ORF">ENU78_04895</name>
</gene>
<dbReference type="RefSeq" id="WP_149122460.1">
    <property type="nucleotide sequence ID" value="NZ_VTFL01000001.1"/>
</dbReference>
<protein>
    <submittedName>
        <fullName evidence="3">Extracellular solute-binding protein</fullName>
    </submittedName>
</protein>
<dbReference type="AlphaFoldDB" id="A0A7C3KPU2"/>
<dbReference type="InterPro" id="IPR006059">
    <property type="entry name" value="SBP"/>
</dbReference>
<dbReference type="PANTHER" id="PTHR43649">
    <property type="entry name" value="ARABINOSE-BINDING PROTEIN-RELATED"/>
    <property type="match status" value="1"/>
</dbReference>
<evidence type="ECO:0000313" key="3">
    <source>
        <dbReference type="EMBL" id="HGK23771.1"/>
    </source>
</evidence>
<dbReference type="PANTHER" id="PTHR43649:SF12">
    <property type="entry name" value="DIACETYLCHITOBIOSE BINDING PROTEIN DASA"/>
    <property type="match status" value="1"/>
</dbReference>
<dbReference type="EMBL" id="DTDV01000014">
    <property type="protein sequence ID" value="HGK23771.1"/>
    <property type="molecule type" value="Genomic_DNA"/>
</dbReference>
<dbReference type="InterPro" id="IPR050490">
    <property type="entry name" value="Bact_solute-bd_prot1"/>
</dbReference>
<evidence type="ECO:0000256" key="1">
    <source>
        <dbReference type="ARBA" id="ARBA00004418"/>
    </source>
</evidence>
<comment type="similarity">
    <text evidence="2">Belongs to the bacterial solute-binding protein 1 family.</text>
</comment>
<dbReference type="Pfam" id="PF01547">
    <property type="entry name" value="SBP_bac_1"/>
    <property type="match status" value="1"/>
</dbReference>
<proteinExistence type="inferred from homology"/>
<dbReference type="Gene3D" id="3.40.190.10">
    <property type="entry name" value="Periplasmic binding protein-like II"/>
    <property type="match status" value="1"/>
</dbReference>
<comment type="caution">
    <text evidence="3">The sequence shown here is derived from an EMBL/GenBank/DDBJ whole genome shotgun (WGS) entry which is preliminary data.</text>
</comment>
<accession>A0A7C3KPU2</accession>